<evidence type="ECO:0000256" key="12">
    <source>
        <dbReference type="ARBA" id="ARBA00023075"/>
    </source>
</evidence>
<dbReference type="InterPro" id="IPR003918">
    <property type="entry name" value="NADH_UbQ_OxRdtase"/>
</dbReference>
<dbReference type="GO" id="GO:0003954">
    <property type="term" value="F:NADH dehydrogenase activity"/>
    <property type="evidence" value="ECO:0007669"/>
    <property type="project" value="TreeGrafter"/>
</dbReference>
<comment type="similarity">
    <text evidence="2 16">Belongs to the complex I subunit 4 family.</text>
</comment>
<dbReference type="PANTHER" id="PTHR43507">
    <property type="entry name" value="NADH-UBIQUINONE OXIDOREDUCTASE CHAIN 4"/>
    <property type="match status" value="1"/>
</dbReference>
<accession>A0A0A6Z5W3</accession>
<dbReference type="EMBL" id="JQ929921">
    <property type="protein sequence ID" value="AFK28538.1"/>
    <property type="molecule type" value="Genomic_DNA"/>
</dbReference>
<evidence type="ECO:0000256" key="4">
    <source>
        <dbReference type="ARBA" id="ARBA00021006"/>
    </source>
</evidence>
<dbReference type="NCBIfam" id="TIGR01972">
    <property type="entry name" value="NDH_I_M"/>
    <property type="match status" value="1"/>
</dbReference>
<evidence type="ECO:0000256" key="16">
    <source>
        <dbReference type="RuleBase" id="RU003297"/>
    </source>
</evidence>
<keyword evidence="5 16" id="KW-0813">Transport</keyword>
<keyword evidence="9 16" id="KW-0249">Electron transport</keyword>
<evidence type="ECO:0000256" key="8">
    <source>
        <dbReference type="ARBA" id="ARBA00022967"/>
    </source>
</evidence>
<dbReference type="PRINTS" id="PR01437">
    <property type="entry name" value="NUOXDRDTASE4"/>
</dbReference>
<feature type="transmembrane region" description="Helical" evidence="16">
    <location>
        <begin position="309"/>
        <end position="330"/>
    </location>
</feature>
<feature type="transmembrane region" description="Helical" evidence="16">
    <location>
        <begin position="389"/>
        <end position="412"/>
    </location>
</feature>
<dbReference type="AlphaFoldDB" id="A0A0A6Z5W3"/>
<dbReference type="InterPro" id="IPR001750">
    <property type="entry name" value="ND/Mrp_TM"/>
</dbReference>
<feature type="transmembrane region" description="Helical" evidence="16">
    <location>
        <begin position="285"/>
        <end position="303"/>
    </location>
</feature>
<evidence type="ECO:0000313" key="19">
    <source>
        <dbReference type="EMBL" id="AFK28538.1"/>
    </source>
</evidence>
<comment type="function">
    <text evidence="16">Core subunit of the mitochondrial membrane respiratory chain NADH dehydrogenase (Complex I) which catalyzes electron transfer from NADH through the respiratory chain, using ubiquinone as an electron acceptor. Essential for the catalytic activity and assembly of complex I.</text>
</comment>
<comment type="catalytic activity">
    <reaction evidence="15 16">
        <text>a ubiquinone + NADH + 5 H(+)(in) = a ubiquinol + NAD(+) + 4 H(+)(out)</text>
        <dbReference type="Rhea" id="RHEA:29091"/>
        <dbReference type="Rhea" id="RHEA-COMP:9565"/>
        <dbReference type="Rhea" id="RHEA-COMP:9566"/>
        <dbReference type="ChEBI" id="CHEBI:15378"/>
        <dbReference type="ChEBI" id="CHEBI:16389"/>
        <dbReference type="ChEBI" id="CHEBI:17976"/>
        <dbReference type="ChEBI" id="CHEBI:57540"/>
        <dbReference type="ChEBI" id="CHEBI:57945"/>
        <dbReference type="EC" id="7.1.1.2"/>
    </reaction>
</comment>
<evidence type="ECO:0000256" key="5">
    <source>
        <dbReference type="ARBA" id="ARBA00022448"/>
    </source>
</evidence>
<dbReference type="PANTHER" id="PTHR43507:SF20">
    <property type="entry name" value="NADH-UBIQUINONE OXIDOREDUCTASE CHAIN 4"/>
    <property type="match status" value="1"/>
</dbReference>
<keyword evidence="13 16" id="KW-0496">Mitochondrion</keyword>
<geneLocation type="mitochondrion" evidence="19"/>
<name>A0A0A6Z5W3_9AMPH</name>
<dbReference type="EC" id="7.1.1.2" evidence="3 16"/>
<keyword evidence="7 16" id="KW-0812">Transmembrane</keyword>
<evidence type="ECO:0000256" key="13">
    <source>
        <dbReference type="ARBA" id="ARBA00023128"/>
    </source>
</evidence>
<dbReference type="InterPro" id="IPR010227">
    <property type="entry name" value="NADH_Q_OxRdtase_chainM/4"/>
</dbReference>
<evidence type="ECO:0000256" key="1">
    <source>
        <dbReference type="ARBA" id="ARBA00004225"/>
    </source>
</evidence>
<feature type="transmembrane region" description="Helical" evidence="16">
    <location>
        <begin position="228"/>
        <end position="251"/>
    </location>
</feature>
<feature type="transmembrane region" description="Helical" evidence="16">
    <location>
        <begin position="149"/>
        <end position="171"/>
    </location>
</feature>
<evidence type="ECO:0000256" key="2">
    <source>
        <dbReference type="ARBA" id="ARBA00009025"/>
    </source>
</evidence>
<feature type="transmembrane region" description="Helical" evidence="16">
    <location>
        <begin position="61"/>
        <end position="80"/>
    </location>
</feature>
<reference evidence="19" key="1">
    <citation type="submission" date="2012-04" db="EMBL/GenBank/DDBJ databases">
        <authorList>
            <person name="Zheng Y."/>
            <person name="Peng R."/>
            <person name="Hu L."/>
            <person name="Kuro-o M."/>
            <person name="Zeng X."/>
        </authorList>
    </citation>
    <scope>NUCLEOTIDE SEQUENCE</scope>
</reference>
<keyword evidence="14 16" id="KW-0472">Membrane</keyword>
<evidence type="ECO:0000256" key="3">
    <source>
        <dbReference type="ARBA" id="ARBA00012944"/>
    </source>
</evidence>
<organism evidence="19">
    <name type="scientific">Hynobius lichenatus</name>
    <dbReference type="NCBI Taxonomy" id="324338"/>
    <lineage>
        <taxon>Eukaryota</taxon>
        <taxon>Metazoa</taxon>
        <taxon>Chordata</taxon>
        <taxon>Craniata</taxon>
        <taxon>Vertebrata</taxon>
        <taxon>Euteleostomi</taxon>
        <taxon>Amphibia</taxon>
        <taxon>Batrachia</taxon>
        <taxon>Caudata</taxon>
        <taxon>Cryptobranchoidea</taxon>
        <taxon>Hynobiidae</taxon>
        <taxon>Hynobius</taxon>
        <taxon>Hynobius</taxon>
    </lineage>
</organism>
<evidence type="ECO:0000256" key="7">
    <source>
        <dbReference type="ARBA" id="ARBA00022692"/>
    </source>
</evidence>
<dbReference type="GO" id="GO:0031966">
    <property type="term" value="C:mitochondrial membrane"/>
    <property type="evidence" value="ECO:0007669"/>
    <property type="project" value="UniProtKB-SubCell"/>
</dbReference>
<dbReference type="GO" id="GO:0008137">
    <property type="term" value="F:NADH dehydrogenase (ubiquinone) activity"/>
    <property type="evidence" value="ECO:0007669"/>
    <property type="project" value="UniProtKB-UniRule"/>
</dbReference>
<evidence type="ECO:0000256" key="15">
    <source>
        <dbReference type="ARBA" id="ARBA00049551"/>
    </source>
</evidence>
<gene>
    <name evidence="19" type="primary">ND4</name>
</gene>
<keyword evidence="6 16" id="KW-0679">Respiratory chain</keyword>
<feature type="domain" description="NADH:quinone oxidoreductase/Mrp antiporter transmembrane" evidence="17">
    <location>
        <begin position="112"/>
        <end position="402"/>
    </location>
</feature>
<feature type="transmembrane region" description="Helical" evidence="16">
    <location>
        <begin position="194"/>
        <end position="216"/>
    </location>
</feature>
<evidence type="ECO:0000256" key="10">
    <source>
        <dbReference type="ARBA" id="ARBA00022989"/>
    </source>
</evidence>
<evidence type="ECO:0000259" key="17">
    <source>
        <dbReference type="Pfam" id="PF00361"/>
    </source>
</evidence>
<dbReference type="GO" id="GO:0048039">
    <property type="term" value="F:ubiquinone binding"/>
    <property type="evidence" value="ECO:0007669"/>
    <property type="project" value="TreeGrafter"/>
</dbReference>
<dbReference type="GO" id="GO:0042773">
    <property type="term" value="P:ATP synthesis coupled electron transport"/>
    <property type="evidence" value="ECO:0007669"/>
    <property type="project" value="InterPro"/>
</dbReference>
<evidence type="ECO:0000256" key="14">
    <source>
        <dbReference type="ARBA" id="ARBA00023136"/>
    </source>
</evidence>
<keyword evidence="11 16" id="KW-0520">NAD</keyword>
<feature type="transmembrane region" description="Helical" evidence="16">
    <location>
        <begin position="21"/>
        <end position="41"/>
    </location>
</feature>
<evidence type="ECO:0000256" key="11">
    <source>
        <dbReference type="ARBA" id="ARBA00023027"/>
    </source>
</evidence>
<feature type="domain" description="NADH:ubiquinone oxidoreductase chain 4 N-terminal" evidence="18">
    <location>
        <begin position="1"/>
        <end position="109"/>
    </location>
</feature>
<dbReference type="GO" id="GO:0015990">
    <property type="term" value="P:electron transport coupled proton transport"/>
    <property type="evidence" value="ECO:0007669"/>
    <property type="project" value="TreeGrafter"/>
</dbReference>
<evidence type="ECO:0000259" key="18">
    <source>
        <dbReference type="Pfam" id="PF01059"/>
    </source>
</evidence>
<keyword evidence="8" id="KW-1278">Translocase</keyword>
<comment type="subcellular location">
    <subcellularLocation>
        <location evidence="1 16">Mitochondrion membrane</location>
        <topology evidence="1 16">Multi-pass membrane protein</topology>
    </subcellularLocation>
</comment>
<dbReference type="Pfam" id="PF01059">
    <property type="entry name" value="Oxidored_q5_N"/>
    <property type="match status" value="1"/>
</dbReference>
<keyword evidence="12 16" id="KW-0830">Ubiquinone</keyword>
<sequence length="459" mass="51902">MLKIFIPTLMLLPMAWLSNKKLLWPLMEINSFFIAMLSLLMFNLPSEYTVMVNKYLGLDPLSSPLLILTCWLLPMMILASQNHLKNNPENRQRMYISMMIILQASLILAFAATEIIMFYIAFETTLIPTLIIITRWGNQAERLNAGTYFLFYTLAGSLPLLVALLILQNYLGSLSLFLLELNKPMQLMLFSDKIWWVACLLAFMVKMPLYGMHLWLPKAHVEAPIAGSMILAAVLLKLGGYGILRILITLTPLSKELSYPFIILALWGVIMTGMICMRQTDLKSLIAYSSVSHMGLVIAAALIQTPWSLSGTVILMISHGLISSALFCLANMNYERTHSRTLLLMRGAQTMLPLMAVWWLLTSLSNMALPPSLNLWGELTIMVSLFNWSSWTILITGAGTLITASYTLYMFLMTQRGPIPDHLNPTTPTYTREHFLLTTHIIPMMLFILKPELISGMYM</sequence>
<evidence type="ECO:0000256" key="6">
    <source>
        <dbReference type="ARBA" id="ARBA00022660"/>
    </source>
</evidence>
<dbReference type="InterPro" id="IPR000260">
    <property type="entry name" value="NADH4_N"/>
</dbReference>
<feature type="transmembrane region" description="Helical" evidence="16">
    <location>
        <begin position="92"/>
        <end position="110"/>
    </location>
</feature>
<protein>
    <recommendedName>
        <fullName evidence="4 16">NADH-ubiquinone oxidoreductase chain 4</fullName>
        <ecNumber evidence="3 16">7.1.1.2</ecNumber>
    </recommendedName>
</protein>
<dbReference type="Pfam" id="PF00361">
    <property type="entry name" value="Proton_antipo_M"/>
    <property type="match status" value="1"/>
</dbReference>
<proteinExistence type="inferred from homology"/>
<feature type="transmembrane region" description="Helical" evidence="16">
    <location>
        <begin position="116"/>
        <end position="137"/>
    </location>
</feature>
<feature type="transmembrane region" description="Helical" evidence="16">
    <location>
        <begin position="257"/>
        <end position="276"/>
    </location>
</feature>
<evidence type="ECO:0000256" key="9">
    <source>
        <dbReference type="ARBA" id="ARBA00022982"/>
    </source>
</evidence>
<keyword evidence="10 16" id="KW-1133">Transmembrane helix</keyword>
<feature type="transmembrane region" description="Helical" evidence="16">
    <location>
        <begin position="433"/>
        <end position="449"/>
    </location>
</feature>